<dbReference type="Pfam" id="PF01408">
    <property type="entry name" value="GFO_IDH_MocA"/>
    <property type="match status" value="1"/>
</dbReference>
<dbReference type="InterPro" id="IPR036291">
    <property type="entry name" value="NAD(P)-bd_dom_sf"/>
</dbReference>
<dbReference type="Proteomes" id="UP001209257">
    <property type="component" value="Unassembled WGS sequence"/>
</dbReference>
<dbReference type="RefSeq" id="WP_262992146.1">
    <property type="nucleotide sequence ID" value="NZ_JAOTJC010000004.1"/>
</dbReference>
<keyword evidence="2" id="KW-0732">Signal</keyword>
<dbReference type="PANTHER" id="PTHR43708:SF5">
    <property type="entry name" value="CONSERVED EXPRESSED OXIDOREDUCTASE (EUROFUNG)-RELATED"/>
    <property type="match status" value="1"/>
</dbReference>
<evidence type="ECO:0000313" key="6">
    <source>
        <dbReference type="EMBL" id="MCU7553449.1"/>
    </source>
</evidence>
<dbReference type="InterPro" id="IPR051317">
    <property type="entry name" value="Gfo/Idh/MocA_oxidoreduct"/>
</dbReference>
<reference evidence="7" key="1">
    <citation type="submission" date="2023-07" db="EMBL/GenBank/DDBJ databases">
        <title>Study on multiphase classification of strain Alteromonas salexigens isolated from the Yellow Sea.</title>
        <authorList>
            <person name="Sun L."/>
        </authorList>
    </citation>
    <scope>NUCLEOTIDE SEQUENCE [LARGE SCALE GENOMIC DNA]</scope>
    <source>
        <strain evidence="7">ASW11-19</strain>
    </source>
</reference>
<dbReference type="InterPro" id="IPR000683">
    <property type="entry name" value="Gfo/Idh/MocA-like_OxRdtase_N"/>
</dbReference>
<evidence type="ECO:0000259" key="5">
    <source>
        <dbReference type="Pfam" id="PF02894"/>
    </source>
</evidence>
<keyword evidence="3" id="KW-0560">Oxidoreductase</keyword>
<comment type="similarity">
    <text evidence="1">Belongs to the Gfo/Idh/MocA family.</text>
</comment>
<sequence>MALSTLLVGFGFSATTFHLPFLSSLNEYTVTGVVSSRPQNVADQLSDTPVYASLDEALDAASFDLVIITTPNHLHAEQARLALQHRCHVLVEKPFTLTVADAQALVALAEDAGTSLNVYQNRRFDDDFLTISALLEQQRLGEIKQLVSRFDRFRPTPRDRWRENAGPGSGILWDLGPHLVDQALQWFGVPDALYADVDILRDGGQSTDSFDITLYYPTHQVRLGSSPFQAAETLRFDVQGTAGSFRSMGMDPQENQLRSGMLPGHADFGKRPPGGFGQICNAQGCAPETFESGNYTGFYRQLAAAINQGKPGPAPAITVVDVINLLQMAEQSAMAGKKINVS</sequence>
<dbReference type="Pfam" id="PF02894">
    <property type="entry name" value="GFO_IDH_MocA_C"/>
    <property type="match status" value="1"/>
</dbReference>
<evidence type="ECO:0000256" key="3">
    <source>
        <dbReference type="ARBA" id="ARBA00023002"/>
    </source>
</evidence>
<protein>
    <submittedName>
        <fullName evidence="6">Gfo/Idh/MocA family oxidoreductase</fullName>
    </submittedName>
</protein>
<dbReference type="PANTHER" id="PTHR43708">
    <property type="entry name" value="CONSERVED EXPRESSED OXIDOREDUCTASE (EUROFUNG)"/>
    <property type="match status" value="1"/>
</dbReference>
<proteinExistence type="inferred from homology"/>
<keyword evidence="7" id="KW-1185">Reference proteome</keyword>
<dbReference type="SUPFAM" id="SSF55347">
    <property type="entry name" value="Glyceraldehyde-3-phosphate dehydrogenase-like, C-terminal domain"/>
    <property type="match status" value="1"/>
</dbReference>
<evidence type="ECO:0000259" key="4">
    <source>
        <dbReference type="Pfam" id="PF01408"/>
    </source>
</evidence>
<dbReference type="Gene3D" id="3.40.50.720">
    <property type="entry name" value="NAD(P)-binding Rossmann-like Domain"/>
    <property type="match status" value="1"/>
</dbReference>
<organism evidence="6 7">
    <name type="scientific">Alteromonas salexigens</name>
    <dbReference type="NCBI Taxonomy" id="2982530"/>
    <lineage>
        <taxon>Bacteria</taxon>
        <taxon>Pseudomonadati</taxon>
        <taxon>Pseudomonadota</taxon>
        <taxon>Gammaproteobacteria</taxon>
        <taxon>Alteromonadales</taxon>
        <taxon>Alteromonadaceae</taxon>
        <taxon>Alteromonas/Salinimonas group</taxon>
        <taxon>Alteromonas</taxon>
    </lineage>
</organism>
<dbReference type="InterPro" id="IPR004104">
    <property type="entry name" value="Gfo/Idh/MocA-like_OxRdtase_C"/>
</dbReference>
<feature type="domain" description="Gfo/Idh/MocA-like oxidoreductase N-terminal" evidence="4">
    <location>
        <begin position="5"/>
        <end position="118"/>
    </location>
</feature>
<dbReference type="EMBL" id="JAOTJC010000004">
    <property type="protein sequence ID" value="MCU7553449.1"/>
    <property type="molecule type" value="Genomic_DNA"/>
</dbReference>
<gene>
    <name evidence="6" type="ORF">OCL06_02420</name>
</gene>
<dbReference type="Gene3D" id="3.30.360.10">
    <property type="entry name" value="Dihydrodipicolinate Reductase, domain 2"/>
    <property type="match status" value="1"/>
</dbReference>
<accession>A0ABT2VKB0</accession>
<feature type="domain" description="Gfo/Idh/MocA-like oxidoreductase C-terminal" evidence="5">
    <location>
        <begin position="134"/>
        <end position="341"/>
    </location>
</feature>
<comment type="caution">
    <text evidence="6">The sequence shown here is derived from an EMBL/GenBank/DDBJ whole genome shotgun (WGS) entry which is preliminary data.</text>
</comment>
<evidence type="ECO:0000256" key="1">
    <source>
        <dbReference type="ARBA" id="ARBA00010928"/>
    </source>
</evidence>
<evidence type="ECO:0000313" key="7">
    <source>
        <dbReference type="Proteomes" id="UP001209257"/>
    </source>
</evidence>
<dbReference type="SUPFAM" id="SSF51735">
    <property type="entry name" value="NAD(P)-binding Rossmann-fold domains"/>
    <property type="match status" value="1"/>
</dbReference>
<name>A0ABT2VKB0_9ALTE</name>
<evidence type="ECO:0000256" key="2">
    <source>
        <dbReference type="ARBA" id="ARBA00022729"/>
    </source>
</evidence>